<keyword evidence="1" id="KW-0732">Signal</keyword>
<proteinExistence type="predicted"/>
<gene>
    <name evidence="2" type="ORF">GEMMAAP_14415</name>
</gene>
<dbReference type="eggNOG" id="ENOG5033XEY">
    <property type="taxonomic scope" value="Bacteria"/>
</dbReference>
<feature type="signal peptide" evidence="1">
    <location>
        <begin position="1"/>
        <end position="22"/>
    </location>
</feature>
<evidence type="ECO:0000313" key="3">
    <source>
        <dbReference type="Proteomes" id="UP000076404"/>
    </source>
</evidence>
<sequence length="303" mass="30779">MSRPFFRTLATATALLSATACTLDNFGGPNDTMQFDTAFDSAPAGMDVTSSTFAADSNGAWGGPRRGRGPGGPGMLGLMGGGMGPEFMGSGGIGRGAHRGPFAIRIDSSCTVAAGDVTCTRTHNGLTATTIYTIKDAGGAAQTKLDTITTNSVRTRTTVSGTTTRGRDGASVTATVSNSSDRTVTGLAAASTQRTVNGTSAGSESTTGTNRDGQAFTAARVSFDTTTGLVIPVSTTAQTFPTAGKVIRRMKVTTTVAGSTPSVRERREEVTYDGSATAKVAITVDGSTKNCTMALPRGRPNCG</sequence>
<reference evidence="2 3" key="1">
    <citation type="journal article" date="2014" name="Proc. Natl. Acad. Sci. U.S.A.">
        <title>Functional type 2 photosynthetic reaction centers found in the rare bacterial phylum Gemmatimonadetes.</title>
        <authorList>
            <person name="Zeng Y."/>
            <person name="Feng F."/>
            <person name="Medova H."/>
            <person name="Dean J."/>
            <person name="Koblizek M."/>
        </authorList>
    </citation>
    <scope>NUCLEOTIDE SEQUENCE [LARGE SCALE GENOMIC DNA]</scope>
    <source>
        <strain evidence="2 3">AP64</strain>
    </source>
</reference>
<accession>A0A143BME2</accession>
<name>A0A143BME2_9BACT</name>
<dbReference type="Proteomes" id="UP000076404">
    <property type="component" value="Chromosome"/>
</dbReference>
<evidence type="ECO:0008006" key="4">
    <source>
        <dbReference type="Google" id="ProtNLM"/>
    </source>
</evidence>
<keyword evidence="3" id="KW-1185">Reference proteome</keyword>
<evidence type="ECO:0000313" key="2">
    <source>
        <dbReference type="EMBL" id="AMW05672.1"/>
    </source>
</evidence>
<feature type="chain" id="PRO_5007506607" description="Lipoprotein" evidence="1">
    <location>
        <begin position="23"/>
        <end position="303"/>
    </location>
</feature>
<dbReference type="AlphaFoldDB" id="A0A143BME2"/>
<dbReference type="OrthoDB" id="9860714at2"/>
<protein>
    <recommendedName>
        <fullName evidence="4">Lipoprotein</fullName>
    </recommendedName>
</protein>
<organism evidence="2 3">
    <name type="scientific">Gemmatimonas phototrophica</name>
    <dbReference type="NCBI Taxonomy" id="1379270"/>
    <lineage>
        <taxon>Bacteria</taxon>
        <taxon>Pseudomonadati</taxon>
        <taxon>Gemmatimonadota</taxon>
        <taxon>Gemmatimonadia</taxon>
        <taxon>Gemmatimonadales</taxon>
        <taxon>Gemmatimonadaceae</taxon>
        <taxon>Gemmatimonas</taxon>
    </lineage>
</organism>
<dbReference type="KEGG" id="gph:GEMMAAP_14415"/>
<dbReference type="RefSeq" id="WP_026848615.1">
    <property type="nucleotide sequence ID" value="NZ_CP011454.1"/>
</dbReference>
<evidence type="ECO:0000256" key="1">
    <source>
        <dbReference type="SAM" id="SignalP"/>
    </source>
</evidence>
<dbReference type="PROSITE" id="PS51257">
    <property type="entry name" value="PROKAR_LIPOPROTEIN"/>
    <property type="match status" value="1"/>
</dbReference>
<reference evidence="2 3" key="2">
    <citation type="journal article" date="2016" name="Environ. Microbiol. Rep.">
        <title>Metagenomic evidence for the presence of phototrophic Gemmatimonadetes bacteria in diverse environments.</title>
        <authorList>
            <person name="Zeng Y."/>
            <person name="Baumbach J."/>
            <person name="Barbosa E.G."/>
            <person name="Azevedo V."/>
            <person name="Zhang C."/>
            <person name="Koblizek M."/>
        </authorList>
    </citation>
    <scope>NUCLEOTIDE SEQUENCE [LARGE SCALE GENOMIC DNA]</scope>
    <source>
        <strain evidence="2 3">AP64</strain>
    </source>
</reference>
<dbReference type="EMBL" id="CP011454">
    <property type="protein sequence ID" value="AMW05672.1"/>
    <property type="molecule type" value="Genomic_DNA"/>
</dbReference>